<keyword evidence="3" id="KW-1185">Reference proteome</keyword>
<feature type="compositionally biased region" description="Gly residues" evidence="1">
    <location>
        <begin position="162"/>
        <end position="177"/>
    </location>
</feature>
<feature type="compositionally biased region" description="Low complexity" evidence="1">
    <location>
        <begin position="128"/>
        <end position="149"/>
    </location>
</feature>
<feature type="compositionally biased region" description="Gly residues" evidence="1">
    <location>
        <begin position="255"/>
        <end position="264"/>
    </location>
</feature>
<reference evidence="3" key="1">
    <citation type="journal article" date="2013" name="Nature">
        <title>Draft genome of the wheat A-genome progenitor Triticum urartu.</title>
        <authorList>
            <person name="Ling H.Q."/>
            <person name="Zhao S."/>
            <person name="Liu D."/>
            <person name="Wang J."/>
            <person name="Sun H."/>
            <person name="Zhang C."/>
            <person name="Fan H."/>
            <person name="Li D."/>
            <person name="Dong L."/>
            <person name="Tao Y."/>
            <person name="Gao C."/>
            <person name="Wu H."/>
            <person name="Li Y."/>
            <person name="Cui Y."/>
            <person name="Guo X."/>
            <person name="Zheng S."/>
            <person name="Wang B."/>
            <person name="Yu K."/>
            <person name="Liang Q."/>
            <person name="Yang W."/>
            <person name="Lou X."/>
            <person name="Chen J."/>
            <person name="Feng M."/>
            <person name="Jian J."/>
            <person name="Zhang X."/>
            <person name="Luo G."/>
            <person name="Jiang Y."/>
            <person name="Liu J."/>
            <person name="Wang Z."/>
            <person name="Sha Y."/>
            <person name="Zhang B."/>
            <person name="Wu H."/>
            <person name="Tang D."/>
            <person name="Shen Q."/>
            <person name="Xue P."/>
            <person name="Zou S."/>
            <person name="Wang X."/>
            <person name="Liu X."/>
            <person name="Wang F."/>
            <person name="Yang Y."/>
            <person name="An X."/>
            <person name="Dong Z."/>
            <person name="Zhang K."/>
            <person name="Zhang X."/>
            <person name="Luo M.C."/>
            <person name="Dvorak J."/>
            <person name="Tong Y."/>
            <person name="Wang J."/>
            <person name="Yang H."/>
            <person name="Li Z."/>
            <person name="Wang D."/>
            <person name="Zhang A."/>
            <person name="Wang J."/>
        </authorList>
    </citation>
    <scope>NUCLEOTIDE SEQUENCE</scope>
    <source>
        <strain evidence="3">cv. G1812</strain>
    </source>
</reference>
<reference evidence="2" key="3">
    <citation type="submission" date="2022-06" db="UniProtKB">
        <authorList>
            <consortium name="EnsemblPlants"/>
        </authorList>
    </citation>
    <scope>IDENTIFICATION</scope>
</reference>
<evidence type="ECO:0000313" key="2">
    <source>
        <dbReference type="EnsemblPlants" id="TuG1812G0100004382.01.T01.cds256240"/>
    </source>
</evidence>
<proteinExistence type="predicted"/>
<organism evidence="2 3">
    <name type="scientific">Triticum urartu</name>
    <name type="common">Red wild einkorn</name>
    <name type="synonym">Crithodium urartu</name>
    <dbReference type="NCBI Taxonomy" id="4572"/>
    <lineage>
        <taxon>Eukaryota</taxon>
        <taxon>Viridiplantae</taxon>
        <taxon>Streptophyta</taxon>
        <taxon>Embryophyta</taxon>
        <taxon>Tracheophyta</taxon>
        <taxon>Spermatophyta</taxon>
        <taxon>Magnoliopsida</taxon>
        <taxon>Liliopsida</taxon>
        <taxon>Poales</taxon>
        <taxon>Poaceae</taxon>
        <taxon>BOP clade</taxon>
        <taxon>Pooideae</taxon>
        <taxon>Triticodae</taxon>
        <taxon>Triticeae</taxon>
        <taxon>Triticinae</taxon>
        <taxon>Triticum</taxon>
    </lineage>
</organism>
<name>A0A8R7P3C8_TRIUA</name>
<dbReference type="AlphaFoldDB" id="A0A8R7P3C8"/>
<evidence type="ECO:0000256" key="1">
    <source>
        <dbReference type="SAM" id="MobiDB-lite"/>
    </source>
</evidence>
<accession>A0A8R7P3C8</accession>
<feature type="region of interest" description="Disordered" evidence="1">
    <location>
        <begin position="70"/>
        <end position="234"/>
    </location>
</feature>
<evidence type="ECO:0000313" key="3">
    <source>
        <dbReference type="Proteomes" id="UP000015106"/>
    </source>
</evidence>
<reference evidence="2" key="2">
    <citation type="submission" date="2018-03" db="EMBL/GenBank/DDBJ databases">
        <title>The Triticum urartu genome reveals the dynamic nature of wheat genome evolution.</title>
        <authorList>
            <person name="Ling H."/>
            <person name="Ma B."/>
            <person name="Shi X."/>
            <person name="Liu H."/>
            <person name="Dong L."/>
            <person name="Sun H."/>
            <person name="Cao Y."/>
            <person name="Gao Q."/>
            <person name="Zheng S."/>
            <person name="Li Y."/>
            <person name="Yu Y."/>
            <person name="Du H."/>
            <person name="Qi M."/>
            <person name="Li Y."/>
            <person name="Yu H."/>
            <person name="Cui Y."/>
            <person name="Wang N."/>
            <person name="Chen C."/>
            <person name="Wu H."/>
            <person name="Zhao Y."/>
            <person name="Zhang J."/>
            <person name="Li Y."/>
            <person name="Zhou W."/>
            <person name="Zhang B."/>
            <person name="Hu W."/>
            <person name="Eijk M."/>
            <person name="Tang J."/>
            <person name="Witsenboer H."/>
            <person name="Zhao S."/>
            <person name="Li Z."/>
            <person name="Zhang A."/>
            <person name="Wang D."/>
            <person name="Liang C."/>
        </authorList>
    </citation>
    <scope>NUCLEOTIDE SEQUENCE [LARGE SCALE GENOMIC DNA]</scope>
    <source>
        <strain evidence="2">cv. G1812</strain>
    </source>
</reference>
<feature type="region of interest" description="Disordered" evidence="1">
    <location>
        <begin position="253"/>
        <end position="311"/>
    </location>
</feature>
<protein>
    <submittedName>
        <fullName evidence="2">Uncharacterized protein</fullName>
    </submittedName>
</protein>
<sequence>MHGDSRRAGGPVLDRRVRGQLLARLQRHPAAALHRVVAVPRRGHVPHHQHPVPSAVAGQVQGLPPGAVQVRRGGHGRRRAGPVLPARHRGAPPLQGAEHRPRAGAGGPPLHGRLHPVPARDLRAPTRRPGQPGTATAAAQEAAAAADPPGALPPDPERAGDRAGGSDGGVRGGGGGAARRRARRGAGAGGELVRRGAGHPRRGADERVVPAARRRADPGGAVREDGVHREHRVRLARRGHGARLLRLRRERGGELAAGGAGAGAPGDQEPRLRPPKRLGQGVRALPRQAGRPHQRHPLRANAGASARPPTP</sequence>
<feature type="compositionally biased region" description="Basic residues" evidence="1">
    <location>
        <begin position="72"/>
        <end position="90"/>
    </location>
</feature>
<dbReference type="Gramene" id="TuG1812G0100004382.01.T01">
    <property type="protein sequence ID" value="TuG1812G0100004382.01.T01.cds256240"/>
    <property type="gene ID" value="TuG1812G0100004382.01"/>
</dbReference>
<dbReference type="EnsemblPlants" id="TuG1812G0100004382.01.T01">
    <property type="protein sequence ID" value="TuG1812G0100004382.01.T01.cds256240"/>
    <property type="gene ID" value="TuG1812G0100004382.01"/>
</dbReference>
<dbReference type="Proteomes" id="UP000015106">
    <property type="component" value="Chromosome 1"/>
</dbReference>
<feature type="compositionally biased region" description="Basic and acidic residues" evidence="1">
    <location>
        <begin position="202"/>
        <end position="228"/>
    </location>
</feature>